<feature type="region of interest" description="Disordered" evidence="1">
    <location>
        <begin position="23"/>
        <end position="49"/>
    </location>
</feature>
<gene>
    <name evidence="2" type="ORF">TSPGSL018_24655</name>
</gene>
<dbReference type="AlphaFoldDB" id="A0A061RSF8"/>
<feature type="compositionally biased region" description="Basic and acidic residues" evidence="1">
    <location>
        <begin position="34"/>
        <end position="49"/>
    </location>
</feature>
<protein>
    <submittedName>
        <fullName evidence="2">Uncharacterized protein</fullName>
    </submittedName>
</protein>
<reference evidence="2" key="1">
    <citation type="submission" date="2014-05" db="EMBL/GenBank/DDBJ databases">
        <title>The transcriptome of the halophilic microalga Tetraselmis sp. GSL018 isolated from the Great Salt Lake, Utah.</title>
        <authorList>
            <person name="Jinkerson R.E."/>
            <person name="D'Adamo S."/>
            <person name="Posewitz M.C."/>
        </authorList>
    </citation>
    <scope>NUCLEOTIDE SEQUENCE</scope>
    <source>
        <strain evidence="2">GSL018</strain>
    </source>
</reference>
<name>A0A061RSF8_9CHLO</name>
<organism evidence="2">
    <name type="scientific">Tetraselmis sp. GSL018</name>
    <dbReference type="NCBI Taxonomy" id="582737"/>
    <lineage>
        <taxon>Eukaryota</taxon>
        <taxon>Viridiplantae</taxon>
        <taxon>Chlorophyta</taxon>
        <taxon>core chlorophytes</taxon>
        <taxon>Chlorodendrophyceae</taxon>
        <taxon>Chlorodendrales</taxon>
        <taxon>Chlorodendraceae</taxon>
        <taxon>Tetraselmis</taxon>
    </lineage>
</organism>
<evidence type="ECO:0000313" key="2">
    <source>
        <dbReference type="EMBL" id="JAC74918.1"/>
    </source>
</evidence>
<sequence length="74" mass="8135">RKDSPRQSRGTFTVVVALLRPGGAEAGRAASDPGRGEKDRHAEAEGRHHWLRDFDSSRALVKHSDNYEGEGIIP</sequence>
<feature type="non-terminal residue" evidence="2">
    <location>
        <position position="1"/>
    </location>
</feature>
<evidence type="ECO:0000256" key="1">
    <source>
        <dbReference type="SAM" id="MobiDB-lite"/>
    </source>
</evidence>
<dbReference type="EMBL" id="GBEZ01010804">
    <property type="protein sequence ID" value="JAC74918.1"/>
    <property type="molecule type" value="Transcribed_RNA"/>
</dbReference>
<proteinExistence type="predicted"/>
<accession>A0A061RSF8</accession>